<feature type="region of interest" description="Disordered" evidence="1">
    <location>
        <begin position="122"/>
        <end position="164"/>
    </location>
</feature>
<feature type="compositionally biased region" description="Low complexity" evidence="1">
    <location>
        <begin position="62"/>
        <end position="84"/>
    </location>
</feature>
<sequence length="164" mass="17326">MSHYSSLLSVASTSAPTSSPIPSTGLDLLSFDRPSSRASSSSSSSSGVYVPVHRRKVSNTISGSPGSSGSSVPSALPSPASSLSSFASADVPIYSVEDLLLMSHSPLARLADEGRSHMREVAPEIYLSRKQRSPMEGRGKHSPESKFSRSAREGRRSNASSWRS</sequence>
<gene>
    <name evidence="2" type="ORF">FIBSPDRAFT_905241</name>
</gene>
<evidence type="ECO:0000313" key="2">
    <source>
        <dbReference type="EMBL" id="KZP03143.1"/>
    </source>
</evidence>
<proteinExistence type="predicted"/>
<evidence type="ECO:0000313" key="3">
    <source>
        <dbReference type="Proteomes" id="UP000076532"/>
    </source>
</evidence>
<accession>A0A167TPB9</accession>
<name>A0A167TPB9_9AGAM</name>
<protein>
    <submittedName>
        <fullName evidence="2">Uncharacterized protein</fullName>
    </submittedName>
</protein>
<evidence type="ECO:0000256" key="1">
    <source>
        <dbReference type="SAM" id="MobiDB-lite"/>
    </source>
</evidence>
<dbReference type="AlphaFoldDB" id="A0A167TPB9"/>
<dbReference type="OrthoDB" id="2972209at2759"/>
<reference evidence="2 3" key="1">
    <citation type="journal article" date="2016" name="Mol. Biol. Evol.">
        <title>Comparative Genomics of Early-Diverging Mushroom-Forming Fungi Provides Insights into the Origins of Lignocellulose Decay Capabilities.</title>
        <authorList>
            <person name="Nagy L.G."/>
            <person name="Riley R."/>
            <person name="Tritt A."/>
            <person name="Adam C."/>
            <person name="Daum C."/>
            <person name="Floudas D."/>
            <person name="Sun H."/>
            <person name="Yadav J.S."/>
            <person name="Pangilinan J."/>
            <person name="Larsson K.H."/>
            <person name="Matsuura K."/>
            <person name="Barry K."/>
            <person name="Labutti K."/>
            <person name="Kuo R."/>
            <person name="Ohm R.A."/>
            <person name="Bhattacharya S.S."/>
            <person name="Shirouzu T."/>
            <person name="Yoshinaga Y."/>
            <person name="Martin F.M."/>
            <person name="Grigoriev I.V."/>
            <person name="Hibbett D.S."/>
        </authorList>
    </citation>
    <scope>NUCLEOTIDE SEQUENCE [LARGE SCALE GENOMIC DNA]</scope>
    <source>
        <strain evidence="2 3">CBS 109695</strain>
    </source>
</reference>
<feature type="compositionally biased region" description="Low complexity" evidence="1">
    <location>
        <begin position="1"/>
        <end position="24"/>
    </location>
</feature>
<organism evidence="2 3">
    <name type="scientific">Athelia psychrophila</name>
    <dbReference type="NCBI Taxonomy" id="1759441"/>
    <lineage>
        <taxon>Eukaryota</taxon>
        <taxon>Fungi</taxon>
        <taxon>Dikarya</taxon>
        <taxon>Basidiomycota</taxon>
        <taxon>Agaricomycotina</taxon>
        <taxon>Agaricomycetes</taxon>
        <taxon>Agaricomycetidae</taxon>
        <taxon>Atheliales</taxon>
        <taxon>Atheliaceae</taxon>
        <taxon>Athelia</taxon>
    </lineage>
</organism>
<dbReference type="EMBL" id="KV418152">
    <property type="protein sequence ID" value="KZP03143.1"/>
    <property type="molecule type" value="Genomic_DNA"/>
</dbReference>
<feature type="compositionally biased region" description="Basic and acidic residues" evidence="1">
    <location>
        <begin position="133"/>
        <end position="156"/>
    </location>
</feature>
<feature type="compositionally biased region" description="Low complexity" evidence="1">
    <location>
        <begin position="36"/>
        <end position="46"/>
    </location>
</feature>
<keyword evidence="3" id="KW-1185">Reference proteome</keyword>
<dbReference type="Proteomes" id="UP000076532">
    <property type="component" value="Unassembled WGS sequence"/>
</dbReference>
<feature type="region of interest" description="Disordered" evidence="1">
    <location>
        <begin position="1"/>
        <end position="84"/>
    </location>
</feature>